<dbReference type="Gene3D" id="3.40.1090.10">
    <property type="entry name" value="Cytosolic phospholipase A2 catalytic domain"/>
    <property type="match status" value="1"/>
</dbReference>
<dbReference type="InterPro" id="IPR016035">
    <property type="entry name" value="Acyl_Trfase/lysoPLipase"/>
</dbReference>
<dbReference type="GO" id="GO:0046475">
    <property type="term" value="P:glycerophospholipid catabolic process"/>
    <property type="evidence" value="ECO:0007669"/>
    <property type="project" value="TreeGrafter"/>
</dbReference>
<proteinExistence type="inferred from homology"/>
<evidence type="ECO:0000256" key="2">
    <source>
        <dbReference type="ARBA" id="ARBA00013274"/>
    </source>
</evidence>
<dbReference type="Pfam" id="PF01735">
    <property type="entry name" value="PLA2_B"/>
    <property type="match status" value="1"/>
</dbReference>
<dbReference type="EC" id="3.1.1.5" evidence="2 9"/>
<dbReference type="InterPro" id="IPR002642">
    <property type="entry name" value="LysoPLipase_cat_dom"/>
</dbReference>
<dbReference type="PROSITE" id="PS51210">
    <property type="entry name" value="PLA2C"/>
    <property type="match status" value="1"/>
</dbReference>
<dbReference type="GO" id="GO:0004622">
    <property type="term" value="F:phosphatidylcholine lysophospholipase activity"/>
    <property type="evidence" value="ECO:0007669"/>
    <property type="project" value="UniProtKB-EC"/>
</dbReference>
<dbReference type="GO" id="GO:0005829">
    <property type="term" value="C:cytosol"/>
    <property type="evidence" value="ECO:0007669"/>
    <property type="project" value="TreeGrafter"/>
</dbReference>
<evidence type="ECO:0000256" key="8">
    <source>
        <dbReference type="PROSITE-ProRule" id="PRU00555"/>
    </source>
</evidence>
<keyword evidence="6 8" id="KW-0443">Lipid metabolism</keyword>
<dbReference type="AlphaFoldDB" id="A0A165PPN0"/>
<dbReference type="Proteomes" id="UP000076727">
    <property type="component" value="Unassembled WGS sequence"/>
</dbReference>
<dbReference type="PANTHER" id="PTHR10728">
    <property type="entry name" value="CYTOSOLIC PHOSPHOLIPASE A2"/>
    <property type="match status" value="1"/>
</dbReference>
<dbReference type="SMART" id="SM00022">
    <property type="entry name" value="PLAc"/>
    <property type="match status" value="1"/>
</dbReference>
<evidence type="ECO:0000256" key="9">
    <source>
        <dbReference type="RuleBase" id="RU362103"/>
    </source>
</evidence>
<evidence type="ECO:0000259" key="10">
    <source>
        <dbReference type="PROSITE" id="PS51210"/>
    </source>
</evidence>
<evidence type="ECO:0000256" key="4">
    <source>
        <dbReference type="ARBA" id="ARBA00022801"/>
    </source>
</evidence>
<keyword evidence="3 9" id="KW-0732">Signal</keyword>
<dbReference type="GO" id="GO:0004623">
    <property type="term" value="F:phospholipase A2 activity"/>
    <property type="evidence" value="ECO:0007669"/>
    <property type="project" value="TreeGrafter"/>
</dbReference>
<dbReference type="EMBL" id="KV429066">
    <property type="protein sequence ID" value="KZT68473.1"/>
    <property type="molecule type" value="Genomic_DNA"/>
</dbReference>
<dbReference type="PANTHER" id="PTHR10728:SF33">
    <property type="entry name" value="LYSOPHOSPHOLIPASE 1-RELATED"/>
    <property type="match status" value="1"/>
</dbReference>
<sequence length="611" mass="64730">MLSLLLLAYSICTPALLARGQLAAAEAYTPTRVACPPDTSLIRLAGTGTSQSLNPSESAYVSSRQSLVLPAAWQSYLDNVQQQVEAKNVSALPDYVSDILSGANGSSAYPTFGIATSGGGYRAAIVGAGALNALDGRNASSVEAGTGGLLQAATYLAGLSGGNWLVTSLVQADFPTLPELVFQPNDASGWGGWNTEFSLESPTNDTVESLAYDFDLVTEIEAKFLAGYPVSIVDLWSRILARHFANGTNADNFFDSSLTHGAGITLSSLVNISSFASYSQPFPIVVADSRSWNANFSNLYPNSDDNVPLTNPIYEFSVYEMGSFDPSLAAFTPTEYLGTESGSDICTVGFDQLSFIAGTSSNVFNSLNYTSIVNGTGLLTSLLELLTYLSNDTATLDSAVTARYPNPFYGLNEGTYLDWNSTELSLVDGGDDGEGIPFMPLLVKAREVDVIWATDGAGNATNWADGYVVSATQARTELLSSTYDFPPVPADPATWHDQGLTTHPTFFGCNSSSPVPLLIYLANGAPPLGQAPVTNISTLALEFAADDVEAALSQMFDITTQGIATETDGIWEKDPEWPACLACAVVDRSRAKAGIERSGVCGTCMQRYCWS</sequence>
<dbReference type="STRING" id="1314783.A0A165PPN0"/>
<protein>
    <recommendedName>
        <fullName evidence="2 9">Lysophospholipase</fullName>
        <ecNumber evidence="2 9">3.1.1.5</ecNumber>
    </recommendedName>
</protein>
<comment type="similarity">
    <text evidence="1 9">Belongs to the lysophospholipase family.</text>
</comment>
<feature type="chain" id="PRO_5007748523" description="Lysophospholipase" evidence="9">
    <location>
        <begin position="19"/>
        <end position="611"/>
    </location>
</feature>
<evidence type="ECO:0000256" key="6">
    <source>
        <dbReference type="ARBA" id="ARBA00023098"/>
    </source>
</evidence>
<evidence type="ECO:0000313" key="12">
    <source>
        <dbReference type="Proteomes" id="UP000076727"/>
    </source>
</evidence>
<feature type="signal peptide" evidence="9">
    <location>
        <begin position="1"/>
        <end position="18"/>
    </location>
</feature>
<evidence type="ECO:0000256" key="1">
    <source>
        <dbReference type="ARBA" id="ARBA00008780"/>
    </source>
</evidence>
<organism evidence="11 12">
    <name type="scientific">Daedalea quercina L-15889</name>
    <dbReference type="NCBI Taxonomy" id="1314783"/>
    <lineage>
        <taxon>Eukaryota</taxon>
        <taxon>Fungi</taxon>
        <taxon>Dikarya</taxon>
        <taxon>Basidiomycota</taxon>
        <taxon>Agaricomycotina</taxon>
        <taxon>Agaricomycetes</taxon>
        <taxon>Polyporales</taxon>
        <taxon>Fomitopsis</taxon>
    </lineage>
</organism>
<keyword evidence="4 8" id="KW-0378">Hydrolase</keyword>
<dbReference type="SUPFAM" id="SSF52151">
    <property type="entry name" value="FabD/lysophospholipase-like"/>
    <property type="match status" value="1"/>
</dbReference>
<name>A0A165PPN0_9APHY</name>
<keyword evidence="7" id="KW-0325">Glycoprotein</keyword>
<keyword evidence="5 8" id="KW-0442">Lipid degradation</keyword>
<reference evidence="11 12" key="1">
    <citation type="journal article" date="2016" name="Mol. Biol. Evol.">
        <title>Comparative Genomics of Early-Diverging Mushroom-Forming Fungi Provides Insights into the Origins of Lignocellulose Decay Capabilities.</title>
        <authorList>
            <person name="Nagy L.G."/>
            <person name="Riley R."/>
            <person name="Tritt A."/>
            <person name="Adam C."/>
            <person name="Daum C."/>
            <person name="Floudas D."/>
            <person name="Sun H."/>
            <person name="Yadav J.S."/>
            <person name="Pangilinan J."/>
            <person name="Larsson K.H."/>
            <person name="Matsuura K."/>
            <person name="Barry K."/>
            <person name="Labutti K."/>
            <person name="Kuo R."/>
            <person name="Ohm R.A."/>
            <person name="Bhattacharya S.S."/>
            <person name="Shirouzu T."/>
            <person name="Yoshinaga Y."/>
            <person name="Martin F.M."/>
            <person name="Grigoriev I.V."/>
            <person name="Hibbett D.S."/>
        </authorList>
    </citation>
    <scope>NUCLEOTIDE SEQUENCE [LARGE SCALE GENOMIC DNA]</scope>
    <source>
        <strain evidence="11 12">L-15889</strain>
    </source>
</reference>
<evidence type="ECO:0000256" key="5">
    <source>
        <dbReference type="ARBA" id="ARBA00022963"/>
    </source>
</evidence>
<evidence type="ECO:0000256" key="3">
    <source>
        <dbReference type="ARBA" id="ARBA00022729"/>
    </source>
</evidence>
<comment type="catalytic activity">
    <reaction evidence="9">
        <text>a 1-acyl-sn-glycero-3-phosphocholine + H2O = sn-glycerol 3-phosphocholine + a fatty acid + H(+)</text>
        <dbReference type="Rhea" id="RHEA:15177"/>
        <dbReference type="ChEBI" id="CHEBI:15377"/>
        <dbReference type="ChEBI" id="CHEBI:15378"/>
        <dbReference type="ChEBI" id="CHEBI:16870"/>
        <dbReference type="ChEBI" id="CHEBI:28868"/>
        <dbReference type="ChEBI" id="CHEBI:58168"/>
        <dbReference type="EC" id="3.1.1.5"/>
    </reaction>
</comment>
<evidence type="ECO:0000313" key="11">
    <source>
        <dbReference type="EMBL" id="KZT68473.1"/>
    </source>
</evidence>
<accession>A0A165PPN0</accession>
<evidence type="ECO:0000256" key="7">
    <source>
        <dbReference type="ARBA" id="ARBA00023180"/>
    </source>
</evidence>
<dbReference type="OrthoDB" id="4084751at2759"/>
<keyword evidence="12" id="KW-1185">Reference proteome</keyword>
<gene>
    <name evidence="11" type="ORF">DAEQUDRAFT_738697</name>
</gene>
<feature type="domain" description="PLA2c" evidence="10">
    <location>
        <begin position="34"/>
        <end position="611"/>
    </location>
</feature>